<feature type="region of interest" description="Disordered" evidence="1">
    <location>
        <begin position="51"/>
        <end position="81"/>
    </location>
</feature>
<feature type="region of interest" description="Disordered" evidence="1">
    <location>
        <begin position="1"/>
        <end position="22"/>
    </location>
</feature>
<proteinExistence type="predicted"/>
<dbReference type="AlphaFoldDB" id="A0A699ZBN5"/>
<dbReference type="EMBL" id="BLLF01001410">
    <property type="protein sequence ID" value="GFH19125.1"/>
    <property type="molecule type" value="Genomic_DNA"/>
</dbReference>
<feature type="compositionally biased region" description="Low complexity" evidence="1">
    <location>
        <begin position="11"/>
        <end position="20"/>
    </location>
</feature>
<evidence type="ECO:0000313" key="3">
    <source>
        <dbReference type="Proteomes" id="UP000485058"/>
    </source>
</evidence>
<reference evidence="2 3" key="1">
    <citation type="submission" date="2020-02" db="EMBL/GenBank/DDBJ databases">
        <title>Draft genome sequence of Haematococcus lacustris strain NIES-144.</title>
        <authorList>
            <person name="Morimoto D."/>
            <person name="Nakagawa S."/>
            <person name="Yoshida T."/>
            <person name="Sawayama S."/>
        </authorList>
    </citation>
    <scope>NUCLEOTIDE SEQUENCE [LARGE SCALE GENOMIC DNA]</scope>
    <source>
        <strain evidence="2 3">NIES-144</strain>
    </source>
</reference>
<evidence type="ECO:0000256" key="1">
    <source>
        <dbReference type="SAM" id="MobiDB-lite"/>
    </source>
</evidence>
<sequence>MSQRAREAQEAHAALKAAARPKVSTAWLPRIDHGPCHPSMTVSIAATCSWASKKSQSGNGRQRRSRGYADDDSGVMQLADS</sequence>
<comment type="caution">
    <text evidence="2">The sequence shown here is derived from an EMBL/GenBank/DDBJ whole genome shotgun (WGS) entry which is preliminary data.</text>
</comment>
<accession>A0A699ZBN5</accession>
<feature type="compositionally biased region" description="Basic and acidic residues" evidence="1">
    <location>
        <begin position="1"/>
        <end position="10"/>
    </location>
</feature>
<organism evidence="2 3">
    <name type="scientific">Haematococcus lacustris</name>
    <name type="common">Green alga</name>
    <name type="synonym">Haematococcus pluvialis</name>
    <dbReference type="NCBI Taxonomy" id="44745"/>
    <lineage>
        <taxon>Eukaryota</taxon>
        <taxon>Viridiplantae</taxon>
        <taxon>Chlorophyta</taxon>
        <taxon>core chlorophytes</taxon>
        <taxon>Chlorophyceae</taxon>
        <taxon>CS clade</taxon>
        <taxon>Chlamydomonadales</taxon>
        <taxon>Haematococcaceae</taxon>
        <taxon>Haematococcus</taxon>
    </lineage>
</organism>
<name>A0A699ZBN5_HAELA</name>
<protein>
    <submittedName>
        <fullName evidence="2">Uncharacterized protein</fullName>
    </submittedName>
</protein>
<dbReference type="Proteomes" id="UP000485058">
    <property type="component" value="Unassembled WGS sequence"/>
</dbReference>
<keyword evidence="3" id="KW-1185">Reference proteome</keyword>
<evidence type="ECO:0000313" key="2">
    <source>
        <dbReference type="EMBL" id="GFH19125.1"/>
    </source>
</evidence>
<gene>
    <name evidence="2" type="ORF">HaLaN_16026</name>
</gene>